<comment type="caution">
    <text evidence="2">The sequence shown here is derived from an EMBL/GenBank/DDBJ whole genome shotgun (WGS) entry which is preliminary data.</text>
</comment>
<evidence type="ECO:0000313" key="2">
    <source>
        <dbReference type="EMBL" id="KXN98418.1"/>
    </source>
</evidence>
<organism evidence="2 3">
    <name type="scientific">Aequorivita aquimaris</name>
    <dbReference type="NCBI Taxonomy" id="1548749"/>
    <lineage>
        <taxon>Bacteria</taxon>
        <taxon>Pseudomonadati</taxon>
        <taxon>Bacteroidota</taxon>
        <taxon>Flavobacteriia</taxon>
        <taxon>Flavobacteriales</taxon>
        <taxon>Flavobacteriaceae</taxon>
        <taxon>Aequorivita</taxon>
    </lineage>
</organism>
<gene>
    <name evidence="2" type="ORF">LS48_11780</name>
</gene>
<dbReference type="PANTHER" id="PTHR34203:SF15">
    <property type="entry name" value="SLL1173 PROTEIN"/>
    <property type="match status" value="1"/>
</dbReference>
<keyword evidence="3" id="KW-1185">Reference proteome</keyword>
<sequence length="280" mass="31756">MVGSIIRKFYVWIPKGAQKILGKSKILRPIRDLILRPKGAFRETSVWVKKMYLDYKVSFKFYASLKVASKAEKAGIENTLLRNAITLVKRSPWLNDTIVVLDVGANFGYLSLVWAQTIARNGKVIAFEPNLNVHNSFKNSIQANNLGSLIDLHNLAVGREEGNIQLYLSPTTSNTIDPESKNIHSTSIEMVSLDIFFKRNGMEHCHLVKIDVDGIEVDILKGAVQLIERCKPIFIVETNGNKQILDFFSQYNYQILDMELKTFHIGNQLPENIFCIPKTT</sequence>
<dbReference type="SUPFAM" id="SSF53335">
    <property type="entry name" value="S-adenosyl-L-methionine-dependent methyltransferases"/>
    <property type="match status" value="1"/>
</dbReference>
<evidence type="ECO:0000313" key="3">
    <source>
        <dbReference type="Proteomes" id="UP000070138"/>
    </source>
</evidence>
<dbReference type="EMBL" id="JRWG01000007">
    <property type="protein sequence ID" value="KXN98418.1"/>
    <property type="molecule type" value="Genomic_DNA"/>
</dbReference>
<name>A0A137RFZ3_9FLAO</name>
<dbReference type="Pfam" id="PF05050">
    <property type="entry name" value="Methyltransf_21"/>
    <property type="match status" value="1"/>
</dbReference>
<accession>A0A137RFZ3</accession>
<dbReference type="AlphaFoldDB" id="A0A137RFZ3"/>
<evidence type="ECO:0000259" key="1">
    <source>
        <dbReference type="Pfam" id="PF05050"/>
    </source>
</evidence>
<dbReference type="NCBIfam" id="TIGR01444">
    <property type="entry name" value="fkbM_fam"/>
    <property type="match status" value="1"/>
</dbReference>
<dbReference type="InterPro" id="IPR006342">
    <property type="entry name" value="FkbM_mtfrase"/>
</dbReference>
<feature type="domain" description="Methyltransferase FkbM" evidence="1">
    <location>
        <begin position="102"/>
        <end position="254"/>
    </location>
</feature>
<dbReference type="Gene3D" id="3.40.50.150">
    <property type="entry name" value="Vaccinia Virus protein VP39"/>
    <property type="match status" value="1"/>
</dbReference>
<proteinExistence type="predicted"/>
<reference evidence="3" key="1">
    <citation type="submission" date="2014-10" db="EMBL/GenBank/DDBJ databases">
        <title>Genome sequencing of Vitellibacter sp. D-24.</title>
        <authorList>
            <person name="Thevarajoo S."/>
            <person name="Selvaratnam C."/>
            <person name="Goh K.M."/>
            <person name="Chong C.S."/>
        </authorList>
    </citation>
    <scope>NUCLEOTIDE SEQUENCE [LARGE SCALE GENOMIC DNA]</scope>
    <source>
        <strain evidence="3">D-24</strain>
    </source>
</reference>
<reference evidence="2 3" key="2">
    <citation type="journal article" date="2016" name="Int. J. Syst. Evol. Microbiol.">
        <title>Vitellibacter aquimaris sp. nov., a marine bacterium isolated from seawater.</title>
        <authorList>
            <person name="Thevarajoo S."/>
            <person name="Selvaratnam C."/>
            <person name="Goh K.M."/>
            <person name="Hong K.W."/>
            <person name="Chan X.Y."/>
            <person name="Chan K.G."/>
            <person name="Chong C.S."/>
        </authorList>
    </citation>
    <scope>NUCLEOTIDE SEQUENCE [LARGE SCALE GENOMIC DNA]</scope>
    <source>
        <strain evidence="2 3">D-24</strain>
    </source>
</reference>
<dbReference type="InterPro" id="IPR052514">
    <property type="entry name" value="SAM-dependent_MTase"/>
</dbReference>
<dbReference type="Proteomes" id="UP000070138">
    <property type="component" value="Unassembled WGS sequence"/>
</dbReference>
<dbReference type="InterPro" id="IPR029063">
    <property type="entry name" value="SAM-dependent_MTases_sf"/>
</dbReference>
<protein>
    <recommendedName>
        <fullName evidence="1">Methyltransferase FkbM domain-containing protein</fullName>
    </recommendedName>
</protein>
<dbReference type="PANTHER" id="PTHR34203">
    <property type="entry name" value="METHYLTRANSFERASE, FKBM FAMILY PROTEIN"/>
    <property type="match status" value="1"/>
</dbReference>
<dbReference type="STRING" id="1548749.LS48_11780"/>